<dbReference type="Proteomes" id="UP000193866">
    <property type="component" value="Unassembled WGS sequence"/>
</dbReference>
<dbReference type="STRING" id="1108812.AWC16_10670"/>
<evidence type="ECO:0000256" key="1">
    <source>
        <dbReference type="ARBA" id="ARBA00006226"/>
    </source>
</evidence>
<dbReference type="PANTHER" id="PTHR33755:SF8">
    <property type="entry name" value="TOXIN PARE2"/>
    <property type="match status" value="1"/>
</dbReference>
<keyword evidence="4" id="KW-1185">Reference proteome</keyword>
<dbReference type="AlphaFoldDB" id="A0A1X1YK90"/>
<dbReference type="InterPro" id="IPR035093">
    <property type="entry name" value="RelE/ParE_toxin_dom_sf"/>
</dbReference>
<name>A0A1X1YK90_9MYCO</name>
<comment type="caution">
    <text evidence="3">The sequence shown here is derived from an EMBL/GenBank/DDBJ whole genome shotgun (WGS) entry which is preliminary data.</text>
</comment>
<dbReference type="Pfam" id="PF05016">
    <property type="entry name" value="ParE_toxin"/>
    <property type="match status" value="1"/>
</dbReference>
<protein>
    <submittedName>
        <fullName evidence="3">Plasmid stabilization protein</fullName>
    </submittedName>
</protein>
<sequence>MTIKPVIPRERAVHDVEQAVDHYLNEGAAQAASGLVDSLQAAYRLIGRHPGIGSPRYGYELDIPGLRGKTLEHFPFTVLYLERRDHVDVLRVLHQRRDIPEALRDLDLD</sequence>
<keyword evidence="2" id="KW-1277">Toxin-antitoxin system</keyword>
<dbReference type="EMBL" id="LQPG01000017">
    <property type="protein sequence ID" value="ORW11549.1"/>
    <property type="molecule type" value="Genomic_DNA"/>
</dbReference>
<reference evidence="3 4" key="1">
    <citation type="submission" date="2016-01" db="EMBL/GenBank/DDBJ databases">
        <title>The new phylogeny of the genus Mycobacterium.</title>
        <authorList>
            <person name="Tarcisio F."/>
            <person name="Conor M."/>
            <person name="Antonella G."/>
            <person name="Elisabetta G."/>
            <person name="Giulia F.S."/>
            <person name="Sara T."/>
            <person name="Anna F."/>
            <person name="Clotilde B."/>
            <person name="Roberto B."/>
            <person name="Veronica D.S."/>
            <person name="Fabio R."/>
            <person name="Monica P."/>
            <person name="Olivier J."/>
            <person name="Enrico T."/>
            <person name="Nicola S."/>
        </authorList>
    </citation>
    <scope>NUCLEOTIDE SEQUENCE [LARGE SCALE GENOMIC DNA]</scope>
    <source>
        <strain evidence="3 4">DSM 45394</strain>
    </source>
</reference>
<evidence type="ECO:0000256" key="2">
    <source>
        <dbReference type="ARBA" id="ARBA00022649"/>
    </source>
</evidence>
<dbReference type="PANTHER" id="PTHR33755">
    <property type="entry name" value="TOXIN PARE1-RELATED"/>
    <property type="match status" value="1"/>
</dbReference>
<gene>
    <name evidence="3" type="ORF">AWC16_10670</name>
</gene>
<comment type="similarity">
    <text evidence="1">Belongs to the RelE toxin family.</text>
</comment>
<dbReference type="RefSeq" id="WP_085264462.1">
    <property type="nucleotide sequence ID" value="NZ_JACKVG010000012.1"/>
</dbReference>
<proteinExistence type="inferred from homology"/>
<organism evidence="3 4">
    <name type="scientific">Mycolicibacter longobardus</name>
    <dbReference type="NCBI Taxonomy" id="1108812"/>
    <lineage>
        <taxon>Bacteria</taxon>
        <taxon>Bacillati</taxon>
        <taxon>Actinomycetota</taxon>
        <taxon>Actinomycetes</taxon>
        <taxon>Mycobacteriales</taxon>
        <taxon>Mycobacteriaceae</taxon>
        <taxon>Mycolicibacter</taxon>
    </lineage>
</organism>
<dbReference type="OrthoDB" id="3174173at2"/>
<evidence type="ECO:0000313" key="3">
    <source>
        <dbReference type="EMBL" id="ORW11549.1"/>
    </source>
</evidence>
<dbReference type="InterPro" id="IPR007712">
    <property type="entry name" value="RelE/ParE_toxin"/>
</dbReference>
<dbReference type="Gene3D" id="3.30.2310.20">
    <property type="entry name" value="RelE-like"/>
    <property type="match status" value="1"/>
</dbReference>
<evidence type="ECO:0000313" key="4">
    <source>
        <dbReference type="Proteomes" id="UP000193866"/>
    </source>
</evidence>
<dbReference type="InterPro" id="IPR051803">
    <property type="entry name" value="TA_system_RelE-like_toxin"/>
</dbReference>
<accession>A0A1X1YK90</accession>